<comment type="caution">
    <text evidence="5">The sequence shown here is derived from an EMBL/GenBank/DDBJ whole genome shotgun (WGS) entry which is preliminary data.</text>
</comment>
<dbReference type="InterPro" id="IPR020946">
    <property type="entry name" value="Flavin_mOase-like"/>
</dbReference>
<dbReference type="Gene3D" id="3.50.50.60">
    <property type="entry name" value="FAD/NAD(P)-binding domain"/>
    <property type="match status" value="1"/>
</dbReference>
<evidence type="ECO:0000313" key="6">
    <source>
        <dbReference type="Proteomes" id="UP001147747"/>
    </source>
</evidence>
<dbReference type="GO" id="GO:0050661">
    <property type="term" value="F:NADP binding"/>
    <property type="evidence" value="ECO:0007669"/>
    <property type="project" value="InterPro"/>
</dbReference>
<dbReference type="GO" id="GO:0050660">
    <property type="term" value="F:flavin adenine dinucleotide binding"/>
    <property type="evidence" value="ECO:0007669"/>
    <property type="project" value="InterPro"/>
</dbReference>
<keyword evidence="3" id="KW-0274">FAD</keyword>
<evidence type="ECO:0000256" key="3">
    <source>
        <dbReference type="ARBA" id="ARBA00022827"/>
    </source>
</evidence>
<accession>A0A9X0B840</accession>
<dbReference type="PRINTS" id="PR00368">
    <property type="entry name" value="FADPNR"/>
</dbReference>
<comment type="similarity">
    <text evidence="1">Belongs to the FMO family.</text>
</comment>
<evidence type="ECO:0000256" key="2">
    <source>
        <dbReference type="ARBA" id="ARBA00022630"/>
    </source>
</evidence>
<sequence>MAIPPKKVAIIGAGPSGLVTAKTLLHNFPPGKFAPVVFDSRFEVGGLWNTGAAPTKARDASDPVTLDPRMRTNLSRFTVAFSDLAWESVIEDGDIPMFPQASQVGQYLAAYAQRYIPKDAFRLGSYVRQTKRLVQPDSSMKWRVFWDQKSARLVDHDQPQAASSEKSEDFDYLVVASGYFARPHIPKIPGLAQFDGRVVHSSALAKGHDAANDEDLARGNILVLGGSMSGVESASTFALHRSTSKFHNVNGGKNTPANHSIYHISSRPFWTLPTYLPHTLPSSSVKFLPLDLTMYDLDRRPAGPIEYYLGPIPKEKAVKTNEYFRSLLGAEYEKFGHVHQGGPGASNSSPPWVAIGNDYAGFVQSGTIVPKMGRAVSIHPDRTNKVAAVQIKTADGESIKLENIASIVMATGFTPFESLSFLPEDILSTLEYTTDDSFLPLVLDQGGSLRSEIPDLGFVGYYRGPYWGAMEMQARFLGKTWAQENHELATVESQMQNIRLLRQPATQTWRGQFPMGDYVGLMETFAKDLGIERTTLQGLEGSGPVIPARYIYNDLPSNECQNRGIENLNSEAKSTLDSLSSVGLRGTGDTNTLDSQTGIATAIFRALHGEWKLAKRGYIGEMSGTVTFHPRYPTNPAYDREYVCEKLVSEYADMTCNTKQTIWRLSEAGGTGFPIRIYPMEADGDGLEIQTTNDLKLRSAQHGKNDDIGPNSTVNPTVDHQPDYILQDSTCRYKFWFDRVSISRWEISRIEDDVVSDGSTASTMYTRF</sequence>
<dbReference type="SUPFAM" id="SSF51905">
    <property type="entry name" value="FAD/NAD(P)-binding domain"/>
    <property type="match status" value="2"/>
</dbReference>
<dbReference type="AlphaFoldDB" id="A0A9X0B840"/>
<evidence type="ECO:0000313" key="5">
    <source>
        <dbReference type="EMBL" id="KAJ5391657.1"/>
    </source>
</evidence>
<dbReference type="InterPro" id="IPR050346">
    <property type="entry name" value="FMO-like"/>
</dbReference>
<keyword evidence="6" id="KW-1185">Reference proteome</keyword>
<dbReference type="PANTHER" id="PTHR23023">
    <property type="entry name" value="DIMETHYLANILINE MONOOXYGENASE"/>
    <property type="match status" value="1"/>
</dbReference>
<dbReference type="GeneID" id="81370764"/>
<dbReference type="EMBL" id="JAPZBU010000008">
    <property type="protein sequence ID" value="KAJ5391657.1"/>
    <property type="molecule type" value="Genomic_DNA"/>
</dbReference>
<dbReference type="Pfam" id="PF00743">
    <property type="entry name" value="FMO-like"/>
    <property type="match status" value="1"/>
</dbReference>
<dbReference type="RefSeq" id="XP_056487335.1">
    <property type="nucleotide sequence ID" value="XM_056631784.1"/>
</dbReference>
<dbReference type="OrthoDB" id="66881at2759"/>
<protein>
    <recommendedName>
        <fullName evidence="7">FAD/NAD(P)-binding domain-containing protein</fullName>
    </recommendedName>
</protein>
<dbReference type="GO" id="GO:0004499">
    <property type="term" value="F:N,N-dimethylaniline monooxygenase activity"/>
    <property type="evidence" value="ECO:0007669"/>
    <property type="project" value="InterPro"/>
</dbReference>
<gene>
    <name evidence="5" type="ORF">N7509_007147</name>
</gene>
<dbReference type="Proteomes" id="UP001147747">
    <property type="component" value="Unassembled WGS sequence"/>
</dbReference>
<proteinExistence type="inferred from homology"/>
<reference evidence="5" key="2">
    <citation type="journal article" date="2023" name="IMA Fungus">
        <title>Comparative genomic study of the Penicillium genus elucidates a diverse pangenome and 15 lateral gene transfer events.</title>
        <authorList>
            <person name="Petersen C."/>
            <person name="Sorensen T."/>
            <person name="Nielsen M.R."/>
            <person name="Sondergaard T.E."/>
            <person name="Sorensen J.L."/>
            <person name="Fitzpatrick D.A."/>
            <person name="Frisvad J.C."/>
            <person name="Nielsen K.L."/>
        </authorList>
    </citation>
    <scope>NUCLEOTIDE SEQUENCE</scope>
    <source>
        <strain evidence="5">IBT 29677</strain>
    </source>
</reference>
<organism evidence="5 6">
    <name type="scientific">Penicillium cosmopolitanum</name>
    <dbReference type="NCBI Taxonomy" id="1131564"/>
    <lineage>
        <taxon>Eukaryota</taxon>
        <taxon>Fungi</taxon>
        <taxon>Dikarya</taxon>
        <taxon>Ascomycota</taxon>
        <taxon>Pezizomycotina</taxon>
        <taxon>Eurotiomycetes</taxon>
        <taxon>Eurotiomycetidae</taxon>
        <taxon>Eurotiales</taxon>
        <taxon>Aspergillaceae</taxon>
        <taxon>Penicillium</taxon>
    </lineage>
</organism>
<name>A0A9X0B840_9EURO</name>
<reference evidence="5" key="1">
    <citation type="submission" date="2022-12" db="EMBL/GenBank/DDBJ databases">
        <authorList>
            <person name="Petersen C."/>
        </authorList>
    </citation>
    <scope>NUCLEOTIDE SEQUENCE</scope>
    <source>
        <strain evidence="5">IBT 29677</strain>
    </source>
</reference>
<evidence type="ECO:0008006" key="7">
    <source>
        <dbReference type="Google" id="ProtNLM"/>
    </source>
</evidence>
<keyword evidence="4" id="KW-0560">Oxidoreductase</keyword>
<keyword evidence="2" id="KW-0285">Flavoprotein</keyword>
<evidence type="ECO:0000256" key="1">
    <source>
        <dbReference type="ARBA" id="ARBA00009183"/>
    </source>
</evidence>
<evidence type="ECO:0000256" key="4">
    <source>
        <dbReference type="ARBA" id="ARBA00023002"/>
    </source>
</evidence>
<dbReference type="InterPro" id="IPR036188">
    <property type="entry name" value="FAD/NAD-bd_sf"/>
</dbReference>